<protein>
    <submittedName>
        <fullName evidence="1">Uncharacterized protein</fullName>
    </submittedName>
</protein>
<proteinExistence type="predicted"/>
<dbReference type="EMBL" id="JAXCGZ010021164">
    <property type="protein sequence ID" value="KAK7057033.1"/>
    <property type="molecule type" value="Genomic_DNA"/>
</dbReference>
<evidence type="ECO:0000313" key="2">
    <source>
        <dbReference type="Proteomes" id="UP001381693"/>
    </source>
</evidence>
<reference evidence="1 2" key="1">
    <citation type="submission" date="2023-11" db="EMBL/GenBank/DDBJ databases">
        <title>Halocaridina rubra genome assembly.</title>
        <authorList>
            <person name="Smith C."/>
        </authorList>
    </citation>
    <scope>NUCLEOTIDE SEQUENCE [LARGE SCALE GENOMIC DNA]</scope>
    <source>
        <strain evidence="1">EP-1</strain>
        <tissue evidence="1">Whole</tissue>
    </source>
</reference>
<comment type="caution">
    <text evidence="1">The sequence shown here is derived from an EMBL/GenBank/DDBJ whole genome shotgun (WGS) entry which is preliminary data.</text>
</comment>
<organism evidence="1 2">
    <name type="scientific">Halocaridina rubra</name>
    <name type="common">Hawaiian red shrimp</name>
    <dbReference type="NCBI Taxonomy" id="373956"/>
    <lineage>
        <taxon>Eukaryota</taxon>
        <taxon>Metazoa</taxon>
        <taxon>Ecdysozoa</taxon>
        <taxon>Arthropoda</taxon>
        <taxon>Crustacea</taxon>
        <taxon>Multicrustacea</taxon>
        <taxon>Malacostraca</taxon>
        <taxon>Eumalacostraca</taxon>
        <taxon>Eucarida</taxon>
        <taxon>Decapoda</taxon>
        <taxon>Pleocyemata</taxon>
        <taxon>Caridea</taxon>
        <taxon>Atyoidea</taxon>
        <taxon>Atyidae</taxon>
        <taxon>Halocaridina</taxon>
    </lineage>
</organism>
<evidence type="ECO:0000313" key="1">
    <source>
        <dbReference type="EMBL" id="KAK7057033.1"/>
    </source>
</evidence>
<accession>A0AAN8WG36</accession>
<dbReference type="AlphaFoldDB" id="A0AAN8WG36"/>
<feature type="non-terminal residue" evidence="1">
    <location>
        <position position="57"/>
    </location>
</feature>
<keyword evidence="2" id="KW-1185">Reference proteome</keyword>
<sequence>MTRIFSARLYEILLDILAQCSPVIHRLKRSIANTSSFIRRTRRPSGGLHTKRQLRLK</sequence>
<name>A0AAN8WG36_HALRR</name>
<dbReference type="Proteomes" id="UP001381693">
    <property type="component" value="Unassembled WGS sequence"/>
</dbReference>
<gene>
    <name evidence="1" type="ORF">SK128_014112</name>
</gene>